<dbReference type="HAMAP" id="MF_00083">
    <property type="entry name" value="Pept_tRNA_hydro_bact"/>
    <property type="match status" value="1"/>
</dbReference>
<evidence type="ECO:0000256" key="7">
    <source>
        <dbReference type="HAMAP-Rule" id="MF_00083"/>
    </source>
</evidence>
<name>A0A4D6XV58_9GAMM</name>
<evidence type="ECO:0000256" key="1">
    <source>
        <dbReference type="ARBA" id="ARBA00013260"/>
    </source>
</evidence>
<evidence type="ECO:0000256" key="3">
    <source>
        <dbReference type="ARBA" id="ARBA00022801"/>
    </source>
</evidence>
<keyword evidence="3 7" id="KW-0378">Hydrolase</keyword>
<keyword evidence="11" id="KW-1185">Reference proteome</keyword>
<feature type="site" description="Stabilizes the basic form of H active site to accept a proton" evidence="7">
    <location>
        <position position="93"/>
    </location>
</feature>
<feature type="site" description="Discriminates between blocked and unblocked aminoacyl-tRNA" evidence="7">
    <location>
        <position position="12"/>
    </location>
</feature>
<dbReference type="GO" id="GO:0000049">
    <property type="term" value="F:tRNA binding"/>
    <property type="evidence" value="ECO:0007669"/>
    <property type="project" value="UniProtKB-UniRule"/>
</dbReference>
<gene>
    <name evidence="7" type="primary">pth</name>
    <name evidence="10" type="ORF">D9V65_00795</name>
</gene>
<comment type="catalytic activity">
    <reaction evidence="7 8">
        <text>an N-acyl-L-alpha-aminoacyl-tRNA + H2O = an N-acyl-L-amino acid + a tRNA + H(+)</text>
        <dbReference type="Rhea" id="RHEA:54448"/>
        <dbReference type="Rhea" id="RHEA-COMP:10123"/>
        <dbReference type="Rhea" id="RHEA-COMP:13883"/>
        <dbReference type="ChEBI" id="CHEBI:15377"/>
        <dbReference type="ChEBI" id="CHEBI:15378"/>
        <dbReference type="ChEBI" id="CHEBI:59874"/>
        <dbReference type="ChEBI" id="CHEBI:78442"/>
        <dbReference type="ChEBI" id="CHEBI:138191"/>
        <dbReference type="EC" id="3.1.1.29"/>
    </reaction>
</comment>
<dbReference type="NCBIfam" id="TIGR00447">
    <property type="entry name" value="pth"/>
    <property type="match status" value="1"/>
</dbReference>
<dbReference type="RefSeq" id="WP_158341694.1">
    <property type="nucleotide sequence ID" value="NZ_CP033012.1"/>
</dbReference>
<dbReference type="EMBL" id="CP033012">
    <property type="protein sequence ID" value="QCI19287.1"/>
    <property type="molecule type" value="Genomic_DNA"/>
</dbReference>
<evidence type="ECO:0000256" key="8">
    <source>
        <dbReference type="RuleBase" id="RU000673"/>
    </source>
</evidence>
<feature type="binding site" evidence="7">
    <location>
        <position position="68"/>
    </location>
    <ligand>
        <name>tRNA</name>
        <dbReference type="ChEBI" id="CHEBI:17843"/>
    </ligand>
</feature>
<dbReference type="InterPro" id="IPR001328">
    <property type="entry name" value="Pept_tRNA_hydro"/>
</dbReference>
<keyword evidence="2 7" id="KW-0820">tRNA-binding</keyword>
<organism evidence="10 11">
    <name type="scientific">Buchnera aphidicola</name>
    <name type="common">Anoecia oenotherae</name>
    <dbReference type="NCBI Taxonomy" id="1241833"/>
    <lineage>
        <taxon>Bacteria</taxon>
        <taxon>Pseudomonadati</taxon>
        <taxon>Pseudomonadota</taxon>
        <taxon>Gammaproteobacteria</taxon>
        <taxon>Enterobacterales</taxon>
        <taxon>Erwiniaceae</taxon>
        <taxon>Buchnera</taxon>
    </lineage>
</organism>
<evidence type="ECO:0000256" key="4">
    <source>
        <dbReference type="ARBA" id="ARBA00022884"/>
    </source>
</evidence>
<feature type="active site" description="Proton acceptor" evidence="7">
    <location>
        <position position="22"/>
    </location>
</feature>
<comment type="subunit">
    <text evidence="7">Monomer.</text>
</comment>
<dbReference type="EC" id="3.1.1.29" evidence="1 7"/>
<dbReference type="Gene3D" id="3.40.50.1470">
    <property type="entry name" value="Peptidyl-tRNA hydrolase"/>
    <property type="match status" value="1"/>
</dbReference>
<comment type="function">
    <text evidence="7">Hydrolyzes ribosome-free peptidyl-tRNAs (with 1 or more amino acids incorporated), which drop off the ribosome during protein synthesis, or as a result of ribosome stalling.</text>
</comment>
<dbReference type="GO" id="GO:0006515">
    <property type="term" value="P:protein quality control for misfolded or incompletely synthesized proteins"/>
    <property type="evidence" value="ECO:0007669"/>
    <property type="project" value="UniProtKB-UniRule"/>
</dbReference>
<dbReference type="GO" id="GO:0004045">
    <property type="term" value="F:peptidyl-tRNA hydrolase activity"/>
    <property type="evidence" value="ECO:0007669"/>
    <property type="project" value="UniProtKB-UniRule"/>
</dbReference>
<comment type="similarity">
    <text evidence="5 7 9">Belongs to the PTH family.</text>
</comment>
<comment type="subcellular location">
    <subcellularLocation>
        <location evidence="7">Cytoplasm</location>
    </subcellularLocation>
</comment>
<dbReference type="GO" id="GO:0072344">
    <property type="term" value="P:rescue of stalled ribosome"/>
    <property type="evidence" value="ECO:0007669"/>
    <property type="project" value="UniProtKB-UniRule"/>
</dbReference>
<feature type="binding site" evidence="7">
    <location>
        <position position="17"/>
    </location>
    <ligand>
        <name>tRNA</name>
        <dbReference type="ChEBI" id="CHEBI:17843"/>
    </ligand>
</feature>
<dbReference type="Pfam" id="PF01195">
    <property type="entry name" value="Pept_tRNA_hydro"/>
    <property type="match status" value="1"/>
</dbReference>
<evidence type="ECO:0000256" key="9">
    <source>
        <dbReference type="RuleBase" id="RU004320"/>
    </source>
</evidence>
<dbReference type="CDD" id="cd00462">
    <property type="entry name" value="PTH"/>
    <property type="match status" value="1"/>
</dbReference>
<evidence type="ECO:0000313" key="10">
    <source>
        <dbReference type="EMBL" id="QCI19287.1"/>
    </source>
</evidence>
<dbReference type="PROSITE" id="PS01196">
    <property type="entry name" value="PEPT_TRNA_HYDROL_2"/>
    <property type="match status" value="1"/>
</dbReference>
<dbReference type="PANTHER" id="PTHR17224:SF1">
    <property type="entry name" value="PEPTIDYL-TRNA HYDROLASE"/>
    <property type="match status" value="1"/>
</dbReference>
<dbReference type="OrthoDB" id="9800507at2"/>
<keyword evidence="4 7" id="KW-0694">RNA-binding</keyword>
<dbReference type="PANTHER" id="PTHR17224">
    <property type="entry name" value="PEPTIDYL-TRNA HYDROLASE"/>
    <property type="match status" value="1"/>
</dbReference>
<sequence>MKNIKMIVGLGNSTKKFEKTRHNAGHWYINKLAQFFNISLKKKKEGEIGTIIINKLKIKLFKPNSFMNLSGKLIFYIASFYKIKLNNILVVHDDLDLIPGIIKLKKGYGHNGHNGIKSIINNFNQENNTEYWFFRIRIGIGRPTNSITVSDFVLSIPSYEERLLINNSIKKNIKLTYT</sequence>
<dbReference type="Proteomes" id="UP000298677">
    <property type="component" value="Chromosome"/>
</dbReference>
<protein>
    <recommendedName>
        <fullName evidence="6 7">Peptidyl-tRNA hydrolase</fullName>
        <shortName evidence="7">Pth</shortName>
        <ecNumber evidence="1 7">3.1.1.29</ecNumber>
    </recommendedName>
</protein>
<evidence type="ECO:0000256" key="6">
    <source>
        <dbReference type="ARBA" id="ARBA00050038"/>
    </source>
</evidence>
<evidence type="ECO:0000256" key="5">
    <source>
        <dbReference type="ARBA" id="ARBA00038063"/>
    </source>
</evidence>
<accession>A0A4D6XV58</accession>
<feature type="binding site" evidence="7">
    <location>
        <position position="66"/>
    </location>
    <ligand>
        <name>tRNA</name>
        <dbReference type="ChEBI" id="CHEBI:17843"/>
    </ligand>
</feature>
<proteinExistence type="inferred from homology"/>
<dbReference type="GO" id="GO:0005737">
    <property type="term" value="C:cytoplasm"/>
    <property type="evidence" value="ECO:0007669"/>
    <property type="project" value="UniProtKB-SubCell"/>
</dbReference>
<keyword evidence="7" id="KW-0963">Cytoplasm</keyword>
<comment type="function">
    <text evidence="7">Catalyzes the release of premature peptidyl moieties from peptidyl-tRNA molecules trapped in stalled 50S ribosomal subunits, and thus maintains levels of free tRNAs and 50S ribosomes.</text>
</comment>
<evidence type="ECO:0000256" key="2">
    <source>
        <dbReference type="ARBA" id="ARBA00022555"/>
    </source>
</evidence>
<dbReference type="InterPro" id="IPR018171">
    <property type="entry name" value="Pept_tRNA_hydro_CS"/>
</dbReference>
<reference evidence="10 11" key="1">
    <citation type="submission" date="2018-10" db="EMBL/GenBank/DDBJ databases">
        <title>Comparative functional genomics of the obligate endosymbiont Buchnera aphidicola.</title>
        <authorList>
            <person name="Chong R.A."/>
        </authorList>
    </citation>
    <scope>NUCLEOTIDE SEQUENCE [LARGE SCALE GENOMIC DNA]</scope>
    <source>
        <strain evidence="10 11">Aoe</strain>
    </source>
</reference>
<dbReference type="PROSITE" id="PS01195">
    <property type="entry name" value="PEPT_TRNA_HYDROL_1"/>
    <property type="match status" value="1"/>
</dbReference>
<evidence type="ECO:0000313" key="11">
    <source>
        <dbReference type="Proteomes" id="UP000298677"/>
    </source>
</evidence>
<feature type="binding site" evidence="7">
    <location>
        <position position="114"/>
    </location>
    <ligand>
        <name>tRNA</name>
        <dbReference type="ChEBI" id="CHEBI:17843"/>
    </ligand>
</feature>
<dbReference type="SUPFAM" id="SSF53178">
    <property type="entry name" value="Peptidyl-tRNA hydrolase-like"/>
    <property type="match status" value="1"/>
</dbReference>
<dbReference type="AlphaFoldDB" id="A0A4D6XV58"/>
<dbReference type="InterPro" id="IPR036416">
    <property type="entry name" value="Pept_tRNA_hydro_sf"/>
</dbReference>